<dbReference type="Proteomes" id="UP000274922">
    <property type="component" value="Unassembled WGS sequence"/>
</dbReference>
<accession>A0A4P9X7N3</accession>
<sequence>MQWMKFITMSMLAMAANAQTEAGDIHQTVADAGADASRSAPGPSDLLRDLPVLGGLSRRSFRVRRDVAHDDVFDWAVVNDKETSLRKAPAANAKILAPAAAEAPAAVAAPAEAPAAPAAANNAPQADDGNDENEARGAMAPDGAAPPNNAAADAVDAAGENADRHYDGDDHLGPDFDHDHQDHDDDDLHNDHHDDHHGWLDDDHHDYVHDHDHDYDDDDHHHGHGHDHGWQHDDELRETLRGEPEKLTRLRRSPTPPQENANRDQTQQAAADDQKYVGDADEIAHDSPVPGHGPGKGWENNHGYGHDGYGHDGYGHDDLGHDGHGHDGYGHDGYGHDGYGHDGYGHDGYGHDYPGHNWKNAPGRHGAAPAKKAAPVKAHARLHARASNGDDKHHGYDHHGYDHHGDEHHGDEHHGDEHHGVEHHGDEHHGDEHHGYDHHGDEHHGDEHHGDEHHGDEHHGDEHHGDEHHGDEYHGDEHHGDWNDDGWKAKTPAAEDATAVHPEGAEMAEDAEMVEHGNERLHARGNMGYGPRSGTGPKAPRDPRLNRRGDQPAHRDRDHDHANHDAHDHDDHPWQQEDPATRDGRTWTKTQLARKGHKGYKADAAHPAAGQADQKATAHNWIGKIGHKNGDAADQAAGAAGDAKVNADAAPAGAAQVQADQAQEVPAQEMQDAQSQAMQPQDAMTAEADPTVEGERGVDCDGDDDEDDEDENNSCRANRQDQAGSAQEAHQEELARQFENIKARQDGDEDE</sequence>
<evidence type="ECO:0000256" key="2">
    <source>
        <dbReference type="SAM" id="SignalP"/>
    </source>
</evidence>
<feature type="compositionally biased region" description="Low complexity" evidence="1">
    <location>
        <begin position="116"/>
        <end position="126"/>
    </location>
</feature>
<reference evidence="4" key="1">
    <citation type="journal article" date="2018" name="Nat. Microbiol.">
        <title>Leveraging single-cell genomics to expand the fungal tree of life.</title>
        <authorList>
            <person name="Ahrendt S.R."/>
            <person name="Quandt C.A."/>
            <person name="Ciobanu D."/>
            <person name="Clum A."/>
            <person name="Salamov A."/>
            <person name="Andreopoulos B."/>
            <person name="Cheng J.F."/>
            <person name="Woyke T."/>
            <person name="Pelin A."/>
            <person name="Henrissat B."/>
            <person name="Reynolds N.K."/>
            <person name="Benny G.L."/>
            <person name="Smith M.E."/>
            <person name="James T.Y."/>
            <person name="Grigoriev I.V."/>
        </authorList>
    </citation>
    <scope>NUCLEOTIDE SEQUENCE [LARGE SCALE GENOMIC DNA]</scope>
    <source>
        <strain evidence="4">ATCC 52028</strain>
    </source>
</reference>
<dbReference type="EMBL" id="ML014179">
    <property type="protein sequence ID" value="RKP01245.1"/>
    <property type="molecule type" value="Genomic_DNA"/>
</dbReference>
<evidence type="ECO:0000256" key="1">
    <source>
        <dbReference type="SAM" id="MobiDB-lite"/>
    </source>
</evidence>
<gene>
    <name evidence="3" type="ORF">CXG81DRAFT_18918</name>
</gene>
<name>A0A4P9X7N3_9FUNG</name>
<keyword evidence="2" id="KW-0732">Signal</keyword>
<feature type="compositionally biased region" description="Polar residues" evidence="1">
    <location>
        <begin position="714"/>
        <end position="725"/>
    </location>
</feature>
<evidence type="ECO:0000313" key="3">
    <source>
        <dbReference type="EMBL" id="RKP01245.1"/>
    </source>
</evidence>
<feature type="region of interest" description="Disordered" evidence="1">
    <location>
        <begin position="387"/>
        <end position="499"/>
    </location>
</feature>
<keyword evidence="4" id="KW-1185">Reference proteome</keyword>
<feature type="chain" id="PRO_5020980824" evidence="2">
    <location>
        <begin position="19"/>
        <end position="751"/>
    </location>
</feature>
<feature type="compositionally biased region" description="Basic and acidic residues" evidence="1">
    <location>
        <begin position="388"/>
        <end position="488"/>
    </location>
</feature>
<evidence type="ECO:0000313" key="4">
    <source>
        <dbReference type="Proteomes" id="UP000274922"/>
    </source>
</evidence>
<proteinExistence type="predicted"/>
<feature type="region of interest" description="Disordered" evidence="1">
    <location>
        <begin position="116"/>
        <end position="189"/>
    </location>
</feature>
<feature type="compositionally biased region" description="Basic and acidic residues" evidence="1">
    <location>
        <begin position="272"/>
        <end position="285"/>
    </location>
</feature>
<feature type="region of interest" description="Disordered" evidence="1">
    <location>
        <begin position="522"/>
        <end position="731"/>
    </location>
</feature>
<organism evidence="3 4">
    <name type="scientific">Caulochytrium protostelioides</name>
    <dbReference type="NCBI Taxonomy" id="1555241"/>
    <lineage>
        <taxon>Eukaryota</taxon>
        <taxon>Fungi</taxon>
        <taxon>Fungi incertae sedis</taxon>
        <taxon>Chytridiomycota</taxon>
        <taxon>Chytridiomycota incertae sedis</taxon>
        <taxon>Chytridiomycetes</taxon>
        <taxon>Caulochytriales</taxon>
        <taxon>Caulochytriaceae</taxon>
        <taxon>Caulochytrium</taxon>
    </lineage>
</organism>
<feature type="compositionally biased region" description="Basic and acidic residues" evidence="1">
    <location>
        <begin position="539"/>
        <end position="586"/>
    </location>
</feature>
<protein>
    <submittedName>
        <fullName evidence="3">Uncharacterized protein</fullName>
    </submittedName>
</protein>
<feature type="compositionally biased region" description="Low complexity" evidence="1">
    <location>
        <begin position="136"/>
        <end position="160"/>
    </location>
</feature>
<feature type="compositionally biased region" description="Low complexity" evidence="1">
    <location>
        <begin position="605"/>
        <end position="615"/>
    </location>
</feature>
<feature type="compositionally biased region" description="Basic and acidic residues" evidence="1">
    <location>
        <begin position="161"/>
        <end position="183"/>
    </location>
</feature>
<dbReference type="AlphaFoldDB" id="A0A4P9X7N3"/>
<feature type="compositionally biased region" description="Acidic residues" evidence="1">
    <location>
        <begin position="700"/>
        <end position="712"/>
    </location>
</feature>
<feature type="region of interest" description="Disordered" evidence="1">
    <location>
        <begin position="243"/>
        <end position="303"/>
    </location>
</feature>
<feature type="compositionally biased region" description="Low complexity" evidence="1">
    <location>
        <begin position="632"/>
        <end position="669"/>
    </location>
</feature>
<feature type="signal peptide" evidence="2">
    <location>
        <begin position="1"/>
        <end position="18"/>
    </location>
</feature>